<dbReference type="EMBL" id="BLIR01000001">
    <property type="protein sequence ID" value="GFE39188.1"/>
    <property type="molecule type" value="Genomic_DNA"/>
</dbReference>
<protein>
    <submittedName>
        <fullName evidence="2">Uncharacterized protein</fullName>
    </submittedName>
</protein>
<feature type="compositionally biased region" description="Basic and acidic residues" evidence="1">
    <location>
        <begin position="1"/>
        <end position="10"/>
    </location>
</feature>
<evidence type="ECO:0000313" key="3">
    <source>
        <dbReference type="Proteomes" id="UP000431826"/>
    </source>
</evidence>
<proteinExistence type="predicted"/>
<name>A0A640USS0_9ACTN</name>
<dbReference type="AlphaFoldDB" id="A0A640USS0"/>
<organism evidence="2 3">
    <name type="scientific">Streptomyces tubercidicus</name>
    <dbReference type="NCBI Taxonomy" id="47759"/>
    <lineage>
        <taxon>Bacteria</taxon>
        <taxon>Bacillati</taxon>
        <taxon>Actinomycetota</taxon>
        <taxon>Actinomycetes</taxon>
        <taxon>Kitasatosporales</taxon>
        <taxon>Streptomycetaceae</taxon>
        <taxon>Streptomyces</taxon>
    </lineage>
</organism>
<comment type="caution">
    <text evidence="2">The sequence shown here is derived from an EMBL/GenBank/DDBJ whole genome shotgun (WGS) entry which is preliminary data.</text>
</comment>
<accession>A0A640USS0</accession>
<gene>
    <name evidence="2" type="ORF">Stube_38610</name>
</gene>
<dbReference type="Proteomes" id="UP000431826">
    <property type="component" value="Unassembled WGS sequence"/>
</dbReference>
<keyword evidence="3" id="KW-1185">Reference proteome</keyword>
<evidence type="ECO:0000313" key="2">
    <source>
        <dbReference type="EMBL" id="GFE39188.1"/>
    </source>
</evidence>
<feature type="region of interest" description="Disordered" evidence="1">
    <location>
        <begin position="1"/>
        <end position="31"/>
    </location>
</feature>
<evidence type="ECO:0000256" key="1">
    <source>
        <dbReference type="SAM" id="MobiDB-lite"/>
    </source>
</evidence>
<sequence length="72" mass="7716">MRSLPDRDSNAESIPESAGKGGGTGDREAAEINRQASACTCRTEGDRLSTKVVHRLLITRFTGSDQTVPDKP</sequence>
<reference evidence="2 3" key="1">
    <citation type="submission" date="2019-12" db="EMBL/GenBank/DDBJ databases">
        <title>Whole genome shotgun sequence of Streptomyces tubercidicus NBRC 13090.</title>
        <authorList>
            <person name="Ichikawa N."/>
            <person name="Kimura A."/>
            <person name="Kitahashi Y."/>
            <person name="Komaki H."/>
            <person name="Tamura T."/>
        </authorList>
    </citation>
    <scope>NUCLEOTIDE SEQUENCE [LARGE SCALE GENOMIC DNA]</scope>
    <source>
        <strain evidence="2 3">NBRC 13090</strain>
    </source>
</reference>